<protein>
    <submittedName>
        <fullName evidence="2">Uncharacterized protein</fullName>
    </submittedName>
</protein>
<dbReference type="EMBL" id="JAHLJV010000037">
    <property type="protein sequence ID" value="KAK1589668.1"/>
    <property type="molecule type" value="Genomic_DNA"/>
</dbReference>
<organism evidence="2 3">
    <name type="scientific">Colletotrichum navitas</name>
    <dbReference type="NCBI Taxonomy" id="681940"/>
    <lineage>
        <taxon>Eukaryota</taxon>
        <taxon>Fungi</taxon>
        <taxon>Dikarya</taxon>
        <taxon>Ascomycota</taxon>
        <taxon>Pezizomycotina</taxon>
        <taxon>Sordariomycetes</taxon>
        <taxon>Hypocreomycetidae</taxon>
        <taxon>Glomerellales</taxon>
        <taxon>Glomerellaceae</taxon>
        <taxon>Colletotrichum</taxon>
        <taxon>Colletotrichum graminicola species complex</taxon>
    </lineage>
</organism>
<dbReference type="RefSeq" id="XP_060413209.1">
    <property type="nucleotide sequence ID" value="XM_060551714.1"/>
</dbReference>
<evidence type="ECO:0000256" key="1">
    <source>
        <dbReference type="SAM" id="MobiDB-lite"/>
    </source>
</evidence>
<feature type="compositionally biased region" description="Basic residues" evidence="1">
    <location>
        <begin position="136"/>
        <end position="146"/>
    </location>
</feature>
<feature type="region of interest" description="Disordered" evidence="1">
    <location>
        <begin position="132"/>
        <end position="169"/>
    </location>
</feature>
<name>A0AAD8V4X9_9PEZI</name>
<feature type="compositionally biased region" description="Basic and acidic residues" evidence="1">
    <location>
        <begin position="201"/>
        <end position="214"/>
    </location>
</feature>
<comment type="caution">
    <text evidence="2">The sequence shown here is derived from an EMBL/GenBank/DDBJ whole genome shotgun (WGS) entry which is preliminary data.</text>
</comment>
<evidence type="ECO:0000313" key="2">
    <source>
        <dbReference type="EMBL" id="KAK1589668.1"/>
    </source>
</evidence>
<feature type="compositionally biased region" description="Basic and acidic residues" evidence="1">
    <location>
        <begin position="159"/>
        <end position="169"/>
    </location>
</feature>
<reference evidence="2" key="1">
    <citation type="submission" date="2021-06" db="EMBL/GenBank/DDBJ databases">
        <title>Comparative genomics, transcriptomics and evolutionary studies reveal genomic signatures of adaptation to plant cell wall in hemibiotrophic fungi.</title>
        <authorList>
            <consortium name="DOE Joint Genome Institute"/>
            <person name="Baroncelli R."/>
            <person name="Diaz J.F."/>
            <person name="Benocci T."/>
            <person name="Peng M."/>
            <person name="Battaglia E."/>
            <person name="Haridas S."/>
            <person name="Andreopoulos W."/>
            <person name="Labutti K."/>
            <person name="Pangilinan J."/>
            <person name="Floch G.L."/>
            <person name="Makela M.R."/>
            <person name="Henrissat B."/>
            <person name="Grigoriev I.V."/>
            <person name="Crouch J.A."/>
            <person name="De Vries R.P."/>
            <person name="Sukno S.A."/>
            <person name="Thon M.R."/>
        </authorList>
    </citation>
    <scope>NUCLEOTIDE SEQUENCE</scope>
    <source>
        <strain evidence="2">CBS 125086</strain>
    </source>
</reference>
<dbReference type="GeneID" id="85435954"/>
<keyword evidence="3" id="KW-1185">Reference proteome</keyword>
<feature type="compositionally biased region" description="Polar residues" evidence="1">
    <location>
        <begin position="216"/>
        <end position="231"/>
    </location>
</feature>
<gene>
    <name evidence="2" type="ORF">LY79DRAFT_237758</name>
</gene>
<proteinExistence type="predicted"/>
<dbReference type="AlphaFoldDB" id="A0AAD8V4X9"/>
<accession>A0AAD8V4X9</accession>
<dbReference type="Proteomes" id="UP001230504">
    <property type="component" value="Unassembled WGS sequence"/>
</dbReference>
<evidence type="ECO:0000313" key="3">
    <source>
        <dbReference type="Proteomes" id="UP001230504"/>
    </source>
</evidence>
<sequence>MMRSKSRCSLLWRKPAALVAEGRLFTAPNSGELEMTTAHGRGKRGAKPQPPLPCVYMHTITVRSTWVHLSILPRMTYPLPMLLKQVPIPHTWLLFSRGRNGDILRYIRAWMFAQDTSVRRLIQHSIASHRDVVGRGRGRHGRRRGPWSKSMPTASGLQSDRHLDRRGPSDRAAWWPATTISELQRRNTQNIRFWPRAGVKRRGEMDRRGQKDENNDVGTSQLRLSRTRQAY</sequence>
<feature type="region of interest" description="Disordered" evidence="1">
    <location>
        <begin position="191"/>
        <end position="231"/>
    </location>
</feature>